<name>A0ABN9UY42_9DINO</name>
<evidence type="ECO:0008006" key="4">
    <source>
        <dbReference type="Google" id="ProtNLM"/>
    </source>
</evidence>
<evidence type="ECO:0000313" key="2">
    <source>
        <dbReference type="EMBL" id="CAK0865169.1"/>
    </source>
</evidence>
<organism evidence="2 3">
    <name type="scientific">Prorocentrum cordatum</name>
    <dbReference type="NCBI Taxonomy" id="2364126"/>
    <lineage>
        <taxon>Eukaryota</taxon>
        <taxon>Sar</taxon>
        <taxon>Alveolata</taxon>
        <taxon>Dinophyceae</taxon>
        <taxon>Prorocentrales</taxon>
        <taxon>Prorocentraceae</taxon>
        <taxon>Prorocentrum</taxon>
    </lineage>
</organism>
<dbReference type="EMBL" id="CAUYUJ010016422">
    <property type="protein sequence ID" value="CAK0865169.1"/>
    <property type="molecule type" value="Genomic_DNA"/>
</dbReference>
<comment type="caution">
    <text evidence="2">The sequence shown here is derived from an EMBL/GenBank/DDBJ whole genome shotgun (WGS) entry which is preliminary data.</text>
</comment>
<keyword evidence="3" id="KW-1185">Reference proteome</keyword>
<sequence>MQRLLLRRRVCFLARGCFIARGCFLGGARERMHMQWKAGQTTQPAQHSKKQSRRVTDSARRGCSCVAVERPGNSTAPSRGCNARERGGGGGGARRKNRLQPYAEPTRRRHQANCMKASGCGCPLAPSGKYERSA</sequence>
<proteinExistence type="predicted"/>
<feature type="region of interest" description="Disordered" evidence="1">
    <location>
        <begin position="70"/>
        <end position="112"/>
    </location>
</feature>
<gene>
    <name evidence="2" type="ORF">PCOR1329_LOCUS52758</name>
</gene>
<evidence type="ECO:0000313" key="3">
    <source>
        <dbReference type="Proteomes" id="UP001189429"/>
    </source>
</evidence>
<evidence type="ECO:0000256" key="1">
    <source>
        <dbReference type="SAM" id="MobiDB-lite"/>
    </source>
</evidence>
<reference evidence="2" key="1">
    <citation type="submission" date="2023-10" db="EMBL/GenBank/DDBJ databases">
        <authorList>
            <person name="Chen Y."/>
            <person name="Shah S."/>
            <person name="Dougan E. K."/>
            <person name="Thang M."/>
            <person name="Chan C."/>
        </authorList>
    </citation>
    <scope>NUCLEOTIDE SEQUENCE [LARGE SCALE GENOMIC DNA]</scope>
</reference>
<accession>A0ABN9UY42</accession>
<feature type="region of interest" description="Disordered" evidence="1">
    <location>
        <begin position="35"/>
        <end position="58"/>
    </location>
</feature>
<dbReference type="Proteomes" id="UP001189429">
    <property type="component" value="Unassembled WGS sequence"/>
</dbReference>
<protein>
    <recommendedName>
        <fullName evidence="4">Secreted protein</fullName>
    </recommendedName>
</protein>